<dbReference type="GO" id="GO:0005576">
    <property type="term" value="C:extracellular region"/>
    <property type="evidence" value="ECO:0007669"/>
    <property type="project" value="UniProtKB-SubCell"/>
</dbReference>
<evidence type="ECO:0000256" key="2">
    <source>
        <dbReference type="ARBA" id="ARBA00022525"/>
    </source>
</evidence>
<organism evidence="6 7">
    <name type="scientific">Pomacea canaliculata</name>
    <name type="common">Golden apple snail</name>
    <dbReference type="NCBI Taxonomy" id="400727"/>
    <lineage>
        <taxon>Eukaryota</taxon>
        <taxon>Metazoa</taxon>
        <taxon>Spiralia</taxon>
        <taxon>Lophotrochozoa</taxon>
        <taxon>Mollusca</taxon>
        <taxon>Gastropoda</taxon>
        <taxon>Caenogastropoda</taxon>
        <taxon>Architaenioglossa</taxon>
        <taxon>Ampullarioidea</taxon>
        <taxon>Ampullariidae</taxon>
        <taxon>Pomacea</taxon>
    </lineage>
</organism>
<proteinExistence type="predicted"/>
<evidence type="ECO:0000256" key="3">
    <source>
        <dbReference type="ARBA" id="ARBA00022729"/>
    </source>
</evidence>
<gene>
    <name evidence="6" type="ORF">C0Q70_10134</name>
</gene>
<keyword evidence="3" id="KW-0732">Signal</keyword>
<evidence type="ECO:0000256" key="4">
    <source>
        <dbReference type="ARBA" id="ARBA00023180"/>
    </source>
</evidence>
<feature type="domain" description="WxxW" evidence="5">
    <location>
        <begin position="6"/>
        <end position="78"/>
    </location>
</feature>
<dbReference type="AlphaFoldDB" id="A0A2T7PBS3"/>
<sequence length="104" mass="11945">MRSSESQGPGDYELLWELRQYYSFCEQPRAIRCRSTLTQQPYHRNQDTVICELPTGLICLDSAATSGLCDDYEISVECDCGQGRWRVWGPLLEDEMEGCDLEAR</sequence>
<evidence type="ECO:0000259" key="5">
    <source>
        <dbReference type="Pfam" id="PF13330"/>
    </source>
</evidence>
<accession>A0A2T7PBS3</accession>
<keyword evidence="4" id="KW-0325">Glycoprotein</keyword>
<dbReference type="EMBL" id="PZQS01000005">
    <property type="protein sequence ID" value="PVD30859.1"/>
    <property type="molecule type" value="Genomic_DNA"/>
</dbReference>
<evidence type="ECO:0000256" key="1">
    <source>
        <dbReference type="ARBA" id="ARBA00004613"/>
    </source>
</evidence>
<keyword evidence="2" id="KW-0964">Secreted</keyword>
<name>A0A2T7PBS3_POMCA</name>
<dbReference type="STRING" id="400727.A0A2T7PBS3"/>
<dbReference type="Pfam" id="PF13330">
    <property type="entry name" value="Mucin2_WxxW"/>
    <property type="match status" value="1"/>
</dbReference>
<reference evidence="6 7" key="1">
    <citation type="submission" date="2018-04" db="EMBL/GenBank/DDBJ databases">
        <title>The genome of golden apple snail Pomacea canaliculata provides insight into stress tolerance and invasive adaptation.</title>
        <authorList>
            <person name="Liu C."/>
            <person name="Liu B."/>
            <person name="Ren Y."/>
            <person name="Zhang Y."/>
            <person name="Wang H."/>
            <person name="Li S."/>
            <person name="Jiang F."/>
            <person name="Yin L."/>
            <person name="Zhang G."/>
            <person name="Qian W."/>
            <person name="Fan W."/>
        </authorList>
    </citation>
    <scope>NUCLEOTIDE SEQUENCE [LARGE SCALE GENOMIC DNA]</scope>
    <source>
        <strain evidence="6">SZHN2017</strain>
        <tissue evidence="6">Muscle</tissue>
    </source>
</reference>
<comment type="caution">
    <text evidence="6">The sequence shown here is derived from an EMBL/GenBank/DDBJ whole genome shotgun (WGS) entry which is preliminary data.</text>
</comment>
<comment type="subcellular location">
    <subcellularLocation>
        <location evidence="1">Secreted</location>
    </subcellularLocation>
</comment>
<keyword evidence="7" id="KW-1185">Reference proteome</keyword>
<dbReference type="Proteomes" id="UP000245119">
    <property type="component" value="Linkage Group LG5"/>
</dbReference>
<evidence type="ECO:0000313" key="7">
    <source>
        <dbReference type="Proteomes" id="UP000245119"/>
    </source>
</evidence>
<dbReference type="OrthoDB" id="6262482at2759"/>
<dbReference type="InterPro" id="IPR025155">
    <property type="entry name" value="WxxW_domain"/>
</dbReference>
<protein>
    <recommendedName>
        <fullName evidence="5">WxxW domain-containing protein</fullName>
    </recommendedName>
</protein>
<evidence type="ECO:0000313" key="6">
    <source>
        <dbReference type="EMBL" id="PVD30859.1"/>
    </source>
</evidence>